<organism evidence="2">
    <name type="scientific">Oryza brachyantha</name>
    <name type="common">malo sina</name>
    <dbReference type="NCBI Taxonomy" id="4533"/>
    <lineage>
        <taxon>Eukaryota</taxon>
        <taxon>Viridiplantae</taxon>
        <taxon>Streptophyta</taxon>
        <taxon>Embryophyta</taxon>
        <taxon>Tracheophyta</taxon>
        <taxon>Spermatophyta</taxon>
        <taxon>Magnoliopsida</taxon>
        <taxon>Liliopsida</taxon>
        <taxon>Poales</taxon>
        <taxon>Poaceae</taxon>
        <taxon>BOP clade</taxon>
        <taxon>Oryzoideae</taxon>
        <taxon>Oryzeae</taxon>
        <taxon>Oryzinae</taxon>
        <taxon>Oryza</taxon>
    </lineage>
</organism>
<feature type="transmembrane region" description="Helical" evidence="1">
    <location>
        <begin position="102"/>
        <end position="122"/>
    </location>
</feature>
<feature type="transmembrane region" description="Helical" evidence="1">
    <location>
        <begin position="75"/>
        <end position="96"/>
    </location>
</feature>
<dbReference type="PANTHER" id="PTHR46610">
    <property type="entry name" value="OS05G0181300 PROTEIN"/>
    <property type="match status" value="1"/>
</dbReference>
<dbReference type="InterPro" id="IPR045501">
    <property type="entry name" value="DUF6490"/>
</dbReference>
<reference evidence="2" key="2">
    <citation type="submission" date="2013-04" db="UniProtKB">
        <authorList>
            <consortium name="EnsemblPlants"/>
        </authorList>
    </citation>
    <scope>IDENTIFICATION</scope>
</reference>
<dbReference type="AlphaFoldDB" id="J3M4J2"/>
<evidence type="ECO:0000313" key="2">
    <source>
        <dbReference type="EnsemblPlants" id="OB05G15160.1"/>
    </source>
</evidence>
<evidence type="ECO:0000313" key="3">
    <source>
        <dbReference type="Proteomes" id="UP000006038"/>
    </source>
</evidence>
<accession>J3M4J2</accession>
<keyword evidence="1" id="KW-1133">Transmembrane helix</keyword>
<keyword evidence="3" id="KW-1185">Reference proteome</keyword>
<dbReference type="Gramene" id="OB05G15160.1">
    <property type="protein sequence ID" value="OB05G15160.1"/>
    <property type="gene ID" value="OB05G15160"/>
</dbReference>
<dbReference type="Pfam" id="PF20100">
    <property type="entry name" value="DUF6490"/>
    <property type="match status" value="1"/>
</dbReference>
<dbReference type="OMA" id="AEEQQCH"/>
<keyword evidence="1" id="KW-0812">Transmembrane</keyword>
<reference evidence="2" key="1">
    <citation type="journal article" date="2013" name="Nat. Commun.">
        <title>Whole-genome sequencing of Oryza brachyantha reveals mechanisms underlying Oryza genome evolution.</title>
        <authorList>
            <person name="Chen J."/>
            <person name="Huang Q."/>
            <person name="Gao D."/>
            <person name="Wang J."/>
            <person name="Lang Y."/>
            <person name="Liu T."/>
            <person name="Li B."/>
            <person name="Bai Z."/>
            <person name="Luis Goicoechea J."/>
            <person name="Liang C."/>
            <person name="Chen C."/>
            <person name="Zhang W."/>
            <person name="Sun S."/>
            <person name="Liao Y."/>
            <person name="Zhang X."/>
            <person name="Yang L."/>
            <person name="Song C."/>
            <person name="Wang M."/>
            <person name="Shi J."/>
            <person name="Liu G."/>
            <person name="Liu J."/>
            <person name="Zhou H."/>
            <person name="Zhou W."/>
            <person name="Yu Q."/>
            <person name="An N."/>
            <person name="Chen Y."/>
            <person name="Cai Q."/>
            <person name="Wang B."/>
            <person name="Liu B."/>
            <person name="Min J."/>
            <person name="Huang Y."/>
            <person name="Wu H."/>
            <person name="Li Z."/>
            <person name="Zhang Y."/>
            <person name="Yin Y."/>
            <person name="Song W."/>
            <person name="Jiang J."/>
            <person name="Jackson S.A."/>
            <person name="Wing R.A."/>
            <person name="Wang J."/>
            <person name="Chen M."/>
        </authorList>
    </citation>
    <scope>NUCLEOTIDE SEQUENCE [LARGE SCALE GENOMIC DNA]</scope>
    <source>
        <strain evidence="2">cv. IRGC 101232</strain>
    </source>
</reference>
<keyword evidence="1" id="KW-0472">Membrane</keyword>
<sequence>MATALVCPKLQVEQQCRSAGGDGDGGGRVGQTVAMLVATAFTAQAAYRARGWPDGGDGGTTTGEQLRRRRWLKTAVWCLSTALSVAFAWHVAAVLPAPALKAAVWGMTSAVVVTGFYLLFVYRPAAISSYSEVDTCEHDKASSKLNQMV</sequence>
<protein>
    <submittedName>
        <fullName evidence="2">Uncharacterized protein</fullName>
    </submittedName>
</protein>
<dbReference type="Proteomes" id="UP000006038">
    <property type="component" value="Chromosome 5"/>
</dbReference>
<dbReference type="PANTHER" id="PTHR46610:SF20">
    <property type="entry name" value="OS05G0181300 PROTEIN"/>
    <property type="match status" value="1"/>
</dbReference>
<dbReference type="EnsemblPlants" id="OB05G15160.1">
    <property type="protein sequence ID" value="OB05G15160.1"/>
    <property type="gene ID" value="OB05G15160"/>
</dbReference>
<proteinExistence type="predicted"/>
<evidence type="ECO:0000256" key="1">
    <source>
        <dbReference type="SAM" id="Phobius"/>
    </source>
</evidence>
<name>J3M4J2_ORYBR</name>
<dbReference type="HOGENOM" id="CLU_120305_2_1_1"/>